<evidence type="ECO:0000256" key="2">
    <source>
        <dbReference type="SAM" id="MobiDB-lite"/>
    </source>
</evidence>
<dbReference type="EMBL" id="FN648384">
    <property type="protein sequence ID" value="CBJ49174.1"/>
    <property type="molecule type" value="Genomic_DNA"/>
</dbReference>
<feature type="region of interest" description="Disordered" evidence="2">
    <location>
        <begin position="189"/>
        <end position="209"/>
    </location>
</feature>
<sequence length="277" mass="32353">MKAVGEMDDLRRDVASANQERAAWKLRDDGLSLTISRLEGRCEALERSVRAESEAAKAEVGRTKAAEARFARLLEWAREEEKHRVQAEEVLGRACESGRALEARGKVLEKEAHESKRQLDERRLKMEGALEDLRRRTAENERLEAQAKTVGGQVDALRELADARGLEVKEMREKLARLVREAKRMSQENVDLRKHMSSEQERWRAAERSRAKQDERRRIELDQKCDDLHALRYRVQELEARLSRETARRHGAEEDARRSQEMERRRYTLTPTLYTRL</sequence>
<dbReference type="Proteomes" id="UP000002630">
    <property type="component" value="Linkage Group LG02"/>
</dbReference>
<evidence type="ECO:0000313" key="3">
    <source>
        <dbReference type="EMBL" id="CBJ49174.1"/>
    </source>
</evidence>
<feature type="region of interest" description="Disordered" evidence="2">
    <location>
        <begin position="242"/>
        <end position="263"/>
    </location>
</feature>
<evidence type="ECO:0000256" key="1">
    <source>
        <dbReference type="SAM" id="Coils"/>
    </source>
</evidence>
<dbReference type="InParanoid" id="D7FQR7"/>
<organism evidence="3 4">
    <name type="scientific">Ectocarpus siliculosus</name>
    <name type="common">Brown alga</name>
    <name type="synonym">Conferva siliculosa</name>
    <dbReference type="NCBI Taxonomy" id="2880"/>
    <lineage>
        <taxon>Eukaryota</taxon>
        <taxon>Sar</taxon>
        <taxon>Stramenopiles</taxon>
        <taxon>Ochrophyta</taxon>
        <taxon>PX clade</taxon>
        <taxon>Phaeophyceae</taxon>
        <taxon>Ectocarpales</taxon>
        <taxon>Ectocarpaceae</taxon>
        <taxon>Ectocarpus</taxon>
    </lineage>
</organism>
<accession>D7FQR7</accession>
<dbReference type="EMBL" id="FN649727">
    <property type="protein sequence ID" value="CBJ49174.1"/>
    <property type="molecule type" value="Genomic_DNA"/>
</dbReference>
<protein>
    <submittedName>
        <fullName evidence="3">Uncharacterized protein</fullName>
    </submittedName>
</protein>
<proteinExistence type="predicted"/>
<name>D7FQR7_ECTSI</name>
<reference evidence="3 4" key="1">
    <citation type="journal article" date="2010" name="Nature">
        <title>The Ectocarpus genome and the independent evolution of multicellularity in brown algae.</title>
        <authorList>
            <person name="Cock J.M."/>
            <person name="Sterck L."/>
            <person name="Rouze P."/>
            <person name="Scornet D."/>
            <person name="Allen A.E."/>
            <person name="Amoutzias G."/>
            <person name="Anthouard V."/>
            <person name="Artiguenave F."/>
            <person name="Aury J.M."/>
            <person name="Badger J.H."/>
            <person name="Beszteri B."/>
            <person name="Billiau K."/>
            <person name="Bonnet E."/>
            <person name="Bothwell J.H."/>
            <person name="Bowler C."/>
            <person name="Boyen C."/>
            <person name="Brownlee C."/>
            <person name="Carrano C.J."/>
            <person name="Charrier B."/>
            <person name="Cho G.Y."/>
            <person name="Coelho S.M."/>
            <person name="Collen J."/>
            <person name="Corre E."/>
            <person name="Da Silva C."/>
            <person name="Delage L."/>
            <person name="Delaroque N."/>
            <person name="Dittami S.M."/>
            <person name="Doulbeau S."/>
            <person name="Elias M."/>
            <person name="Farnham G."/>
            <person name="Gachon C.M."/>
            <person name="Gschloessl B."/>
            <person name="Heesch S."/>
            <person name="Jabbari K."/>
            <person name="Jubin C."/>
            <person name="Kawai H."/>
            <person name="Kimura K."/>
            <person name="Kloareg B."/>
            <person name="Kupper F.C."/>
            <person name="Lang D."/>
            <person name="Le Bail A."/>
            <person name="Leblanc C."/>
            <person name="Lerouge P."/>
            <person name="Lohr M."/>
            <person name="Lopez P.J."/>
            <person name="Martens C."/>
            <person name="Maumus F."/>
            <person name="Michel G."/>
            <person name="Miranda-Saavedra D."/>
            <person name="Morales J."/>
            <person name="Moreau H."/>
            <person name="Motomura T."/>
            <person name="Nagasato C."/>
            <person name="Napoli C.A."/>
            <person name="Nelson D.R."/>
            <person name="Nyvall-Collen P."/>
            <person name="Peters A.F."/>
            <person name="Pommier C."/>
            <person name="Potin P."/>
            <person name="Poulain J."/>
            <person name="Quesneville H."/>
            <person name="Read B."/>
            <person name="Rensing S.A."/>
            <person name="Ritter A."/>
            <person name="Rousvoal S."/>
            <person name="Samanta M."/>
            <person name="Samson G."/>
            <person name="Schroeder D.C."/>
            <person name="Segurens B."/>
            <person name="Strittmatter M."/>
            <person name="Tonon T."/>
            <person name="Tregear J.W."/>
            <person name="Valentin K."/>
            <person name="von Dassow P."/>
            <person name="Yamagishi T."/>
            <person name="Van de Peer Y."/>
            <person name="Wincker P."/>
        </authorList>
    </citation>
    <scope>NUCLEOTIDE SEQUENCE [LARGE SCALE GENOMIC DNA]</scope>
    <source>
        <strain evidence="4">Ec32 / CCAP1310/4</strain>
    </source>
</reference>
<dbReference type="OrthoDB" id="10466312at2759"/>
<keyword evidence="4" id="KW-1185">Reference proteome</keyword>
<keyword evidence="1" id="KW-0175">Coiled coil</keyword>
<dbReference type="AlphaFoldDB" id="D7FQR7"/>
<dbReference type="STRING" id="2880.D7FQR7"/>
<gene>
    <name evidence="3" type="ORF">Esi_0207_0040</name>
</gene>
<feature type="coiled-coil region" evidence="1">
    <location>
        <begin position="7"/>
        <end position="55"/>
    </location>
</feature>
<evidence type="ECO:0000313" key="4">
    <source>
        <dbReference type="Proteomes" id="UP000002630"/>
    </source>
</evidence>